<keyword evidence="1" id="KW-0175">Coiled coil</keyword>
<evidence type="ECO:0000313" key="4">
    <source>
        <dbReference type="Proteomes" id="UP000297245"/>
    </source>
</evidence>
<reference evidence="3 4" key="1">
    <citation type="journal article" date="2019" name="Nat. Ecol. Evol.">
        <title>Megaphylogeny resolves global patterns of mushroom evolution.</title>
        <authorList>
            <person name="Varga T."/>
            <person name="Krizsan K."/>
            <person name="Foldi C."/>
            <person name="Dima B."/>
            <person name="Sanchez-Garcia M."/>
            <person name="Sanchez-Ramirez S."/>
            <person name="Szollosi G.J."/>
            <person name="Szarkandi J.G."/>
            <person name="Papp V."/>
            <person name="Albert L."/>
            <person name="Andreopoulos W."/>
            <person name="Angelini C."/>
            <person name="Antonin V."/>
            <person name="Barry K.W."/>
            <person name="Bougher N.L."/>
            <person name="Buchanan P."/>
            <person name="Buyck B."/>
            <person name="Bense V."/>
            <person name="Catcheside P."/>
            <person name="Chovatia M."/>
            <person name="Cooper J."/>
            <person name="Damon W."/>
            <person name="Desjardin D."/>
            <person name="Finy P."/>
            <person name="Geml J."/>
            <person name="Haridas S."/>
            <person name="Hughes K."/>
            <person name="Justo A."/>
            <person name="Karasinski D."/>
            <person name="Kautmanova I."/>
            <person name="Kiss B."/>
            <person name="Kocsube S."/>
            <person name="Kotiranta H."/>
            <person name="LaButti K.M."/>
            <person name="Lechner B.E."/>
            <person name="Liimatainen K."/>
            <person name="Lipzen A."/>
            <person name="Lukacs Z."/>
            <person name="Mihaltcheva S."/>
            <person name="Morgado L.N."/>
            <person name="Niskanen T."/>
            <person name="Noordeloos M.E."/>
            <person name="Ohm R.A."/>
            <person name="Ortiz-Santana B."/>
            <person name="Ovrebo C."/>
            <person name="Racz N."/>
            <person name="Riley R."/>
            <person name="Savchenko A."/>
            <person name="Shiryaev A."/>
            <person name="Soop K."/>
            <person name="Spirin V."/>
            <person name="Szebenyi C."/>
            <person name="Tomsovsky M."/>
            <person name="Tulloss R.E."/>
            <person name="Uehling J."/>
            <person name="Grigoriev I.V."/>
            <person name="Vagvolgyi C."/>
            <person name="Papp T."/>
            <person name="Martin F.M."/>
            <person name="Miettinen O."/>
            <person name="Hibbett D.S."/>
            <person name="Nagy L.G."/>
        </authorList>
    </citation>
    <scope>NUCLEOTIDE SEQUENCE [LARGE SCALE GENOMIC DNA]</scope>
    <source>
        <strain evidence="3 4">CBS 962.96</strain>
    </source>
</reference>
<feature type="compositionally biased region" description="Polar residues" evidence="2">
    <location>
        <begin position="108"/>
        <end position="123"/>
    </location>
</feature>
<feature type="region of interest" description="Disordered" evidence="2">
    <location>
        <begin position="35"/>
        <end position="55"/>
    </location>
</feature>
<feature type="region of interest" description="Disordered" evidence="2">
    <location>
        <begin position="1"/>
        <end position="23"/>
    </location>
</feature>
<dbReference type="AlphaFoldDB" id="A0A4S8LWT5"/>
<evidence type="ECO:0000256" key="1">
    <source>
        <dbReference type="SAM" id="Coils"/>
    </source>
</evidence>
<evidence type="ECO:0000313" key="3">
    <source>
        <dbReference type="EMBL" id="THU93960.1"/>
    </source>
</evidence>
<feature type="compositionally biased region" description="Polar residues" evidence="2">
    <location>
        <begin position="86"/>
        <end position="101"/>
    </location>
</feature>
<feature type="region of interest" description="Disordered" evidence="2">
    <location>
        <begin position="80"/>
        <end position="167"/>
    </location>
</feature>
<dbReference type="Proteomes" id="UP000297245">
    <property type="component" value="Unassembled WGS sequence"/>
</dbReference>
<feature type="compositionally biased region" description="Polar residues" evidence="2">
    <location>
        <begin position="139"/>
        <end position="161"/>
    </location>
</feature>
<feature type="compositionally biased region" description="Acidic residues" evidence="2">
    <location>
        <begin position="1"/>
        <end position="11"/>
    </location>
</feature>
<organism evidence="3 4">
    <name type="scientific">Dendrothele bispora (strain CBS 962.96)</name>
    <dbReference type="NCBI Taxonomy" id="1314807"/>
    <lineage>
        <taxon>Eukaryota</taxon>
        <taxon>Fungi</taxon>
        <taxon>Dikarya</taxon>
        <taxon>Basidiomycota</taxon>
        <taxon>Agaricomycotina</taxon>
        <taxon>Agaricomycetes</taxon>
        <taxon>Agaricomycetidae</taxon>
        <taxon>Agaricales</taxon>
        <taxon>Agaricales incertae sedis</taxon>
        <taxon>Dendrothele</taxon>
    </lineage>
</organism>
<keyword evidence="4" id="KW-1185">Reference proteome</keyword>
<protein>
    <submittedName>
        <fullName evidence="3">Uncharacterized protein</fullName>
    </submittedName>
</protein>
<accession>A0A4S8LWT5</accession>
<feature type="coiled-coil region" evidence="1">
    <location>
        <begin position="183"/>
        <end position="263"/>
    </location>
</feature>
<proteinExistence type="predicted"/>
<gene>
    <name evidence="3" type="ORF">K435DRAFT_799285</name>
</gene>
<feature type="compositionally biased region" description="Polar residues" evidence="2">
    <location>
        <begin position="41"/>
        <end position="54"/>
    </location>
</feature>
<dbReference type="EMBL" id="ML179235">
    <property type="protein sequence ID" value="THU93960.1"/>
    <property type="molecule type" value="Genomic_DNA"/>
</dbReference>
<evidence type="ECO:0000256" key="2">
    <source>
        <dbReference type="SAM" id="MobiDB-lite"/>
    </source>
</evidence>
<name>A0A4S8LWT5_DENBC</name>
<sequence length="285" mass="31973">MVYDSSEDEYEPSQLPDVPTGIPLKRKLSLEEEGDILKPNIPSSTPIPRLSATQAKHRNQRLYVDGGMLDDATDSQTWVEQYAPAASSQIENGQMHAQTPNAVKREPSSSPGLESVSDQTSTPRRNRAISPPDFPESQLPETWSNCSDTSPTQSPQKNTLSGPLDTSDRALQHLNRSELIAYIRFYRAESEKLQQELADSADQHFHEVQQLQNRIEDKTQAMYASEAWAETQETKRKAAEQKMQELEETMAHLESELNDWKVLGRGIIDSVGTALKEADIKPEVK</sequence>